<proteinExistence type="predicted"/>
<sequence>MYRRYRYFIYFLGALVLGSFLLDWLTNSVRVPSPSRPGDGSPIAESQPAGIAAPPAPPADSFGSRPPSYAPSYVNPSVRDEERPKPRESQPSDGSTPPGISNSSDLPTPPPIGSSEVPDTPDRDKTTTSPKSSNAALREIIKPKGR</sequence>
<feature type="region of interest" description="Disordered" evidence="1">
    <location>
        <begin position="32"/>
        <end position="146"/>
    </location>
</feature>
<evidence type="ECO:0000256" key="1">
    <source>
        <dbReference type="SAM" id="MobiDB-lite"/>
    </source>
</evidence>
<keyword evidence="2" id="KW-0812">Transmembrane</keyword>
<feature type="transmembrane region" description="Helical" evidence="2">
    <location>
        <begin position="7"/>
        <end position="26"/>
    </location>
</feature>
<keyword evidence="2" id="KW-0472">Membrane</keyword>
<keyword evidence="2" id="KW-1133">Transmembrane helix</keyword>
<protein>
    <submittedName>
        <fullName evidence="3">Uncharacterized protein</fullName>
    </submittedName>
</protein>
<accession>A0A538TRP6</accession>
<name>A0A538TRP6_UNCEI</name>
<feature type="compositionally biased region" description="Polar residues" evidence="1">
    <location>
        <begin position="91"/>
        <end position="106"/>
    </location>
</feature>
<dbReference type="AlphaFoldDB" id="A0A538TRP6"/>
<dbReference type="EMBL" id="VBOZ01000009">
    <property type="protein sequence ID" value="TMQ66278.1"/>
    <property type="molecule type" value="Genomic_DNA"/>
</dbReference>
<evidence type="ECO:0000313" key="3">
    <source>
        <dbReference type="EMBL" id="TMQ66278.1"/>
    </source>
</evidence>
<comment type="caution">
    <text evidence="3">The sequence shown here is derived from an EMBL/GenBank/DDBJ whole genome shotgun (WGS) entry which is preliminary data.</text>
</comment>
<dbReference type="Proteomes" id="UP000317691">
    <property type="component" value="Unassembled WGS sequence"/>
</dbReference>
<gene>
    <name evidence="3" type="ORF">E6K79_02690</name>
</gene>
<organism evidence="3 4">
    <name type="scientific">Eiseniibacteriota bacterium</name>
    <dbReference type="NCBI Taxonomy" id="2212470"/>
    <lineage>
        <taxon>Bacteria</taxon>
        <taxon>Candidatus Eiseniibacteriota</taxon>
    </lineage>
</organism>
<evidence type="ECO:0000256" key="2">
    <source>
        <dbReference type="SAM" id="Phobius"/>
    </source>
</evidence>
<feature type="compositionally biased region" description="Basic and acidic residues" evidence="1">
    <location>
        <begin position="78"/>
        <end position="90"/>
    </location>
</feature>
<evidence type="ECO:0000313" key="4">
    <source>
        <dbReference type="Proteomes" id="UP000317691"/>
    </source>
</evidence>
<reference evidence="3 4" key="1">
    <citation type="journal article" date="2019" name="Nat. Microbiol.">
        <title>Mediterranean grassland soil C-N compound turnover is dependent on rainfall and depth, and is mediated by genomically divergent microorganisms.</title>
        <authorList>
            <person name="Diamond S."/>
            <person name="Andeer P.F."/>
            <person name="Li Z."/>
            <person name="Crits-Christoph A."/>
            <person name="Burstein D."/>
            <person name="Anantharaman K."/>
            <person name="Lane K.R."/>
            <person name="Thomas B.C."/>
            <person name="Pan C."/>
            <person name="Northen T.R."/>
            <person name="Banfield J.F."/>
        </authorList>
    </citation>
    <scope>NUCLEOTIDE SEQUENCE [LARGE SCALE GENOMIC DNA]</scope>
    <source>
        <strain evidence="3">WS_9</strain>
    </source>
</reference>